<protein>
    <submittedName>
        <fullName evidence="1">Uncharacterized protein</fullName>
    </submittedName>
</protein>
<gene>
    <name evidence="1" type="ORF">AR543_12675</name>
</gene>
<evidence type="ECO:0000313" key="1">
    <source>
        <dbReference type="EMBL" id="ANF96777.1"/>
    </source>
</evidence>
<dbReference type="KEGG" id="pbv:AR543_12675"/>
<organism evidence="1 2">
    <name type="scientific">Paenibacillus bovis</name>
    <dbReference type="NCBI Taxonomy" id="1616788"/>
    <lineage>
        <taxon>Bacteria</taxon>
        <taxon>Bacillati</taxon>
        <taxon>Bacillota</taxon>
        <taxon>Bacilli</taxon>
        <taxon>Bacillales</taxon>
        <taxon>Paenibacillaceae</taxon>
        <taxon>Paenibacillus</taxon>
    </lineage>
</organism>
<dbReference type="EMBL" id="CP013023">
    <property type="protein sequence ID" value="ANF96777.1"/>
    <property type="molecule type" value="Genomic_DNA"/>
</dbReference>
<dbReference type="AlphaFoldDB" id="A0A172ZHK9"/>
<dbReference type="Proteomes" id="UP000078148">
    <property type="component" value="Chromosome"/>
</dbReference>
<name>A0A172ZHK9_9BACL</name>
<evidence type="ECO:0000313" key="2">
    <source>
        <dbReference type="Proteomes" id="UP000078148"/>
    </source>
</evidence>
<reference evidence="1 2" key="2">
    <citation type="journal article" date="2016" name="Int. J. Syst. Evol. Microbiol.">
        <title>Paenibacillus bovis sp. nov., isolated from raw yak (Bos grunniens) milk.</title>
        <authorList>
            <person name="Gao C."/>
            <person name="Han J."/>
            <person name="Liu Z."/>
            <person name="Xu X."/>
            <person name="Hang F."/>
            <person name="Wu Z."/>
        </authorList>
    </citation>
    <scope>NUCLEOTIDE SEQUENCE [LARGE SCALE GENOMIC DNA]</scope>
    <source>
        <strain evidence="1 2">BD3526</strain>
    </source>
</reference>
<sequence>MLEECLIMMTPEEVIACNYKGIEGSFIHALHEENYFNPSSFKAYVQAITDLTPASEDVALDRTLMEQVFFTYSYILKSIMWHFDMNDRSMIENLPEEQLVEYVDRLEEVVRRFIRGGSAG</sequence>
<reference evidence="2" key="1">
    <citation type="submission" date="2015-10" db="EMBL/GenBank/DDBJ databases">
        <title>Genome of Paenibacillus bovis sp. nov.</title>
        <authorList>
            <person name="Wu Z."/>
            <person name="Gao C."/>
            <person name="Liu Z."/>
            <person name="Zheng H."/>
        </authorList>
    </citation>
    <scope>NUCLEOTIDE SEQUENCE [LARGE SCALE GENOMIC DNA]</scope>
    <source>
        <strain evidence="2">BD3526</strain>
    </source>
</reference>
<keyword evidence="2" id="KW-1185">Reference proteome</keyword>
<accession>A0A172ZHK9</accession>
<proteinExistence type="predicted"/>